<feature type="compositionally biased region" description="Acidic residues" evidence="7">
    <location>
        <begin position="1321"/>
        <end position="1330"/>
    </location>
</feature>
<feature type="compositionally biased region" description="Gly residues" evidence="7">
    <location>
        <begin position="571"/>
        <end position="582"/>
    </location>
</feature>
<keyword evidence="5" id="KW-0520">NAD</keyword>
<dbReference type="GO" id="GO:0007165">
    <property type="term" value="P:signal transduction"/>
    <property type="evidence" value="ECO:0007669"/>
    <property type="project" value="InterPro"/>
</dbReference>
<dbReference type="Pfam" id="PF13676">
    <property type="entry name" value="TIR_2"/>
    <property type="match status" value="1"/>
</dbReference>
<organism evidence="9 10">
    <name type="scientific">Gonium pectorale</name>
    <name type="common">Green alga</name>
    <dbReference type="NCBI Taxonomy" id="33097"/>
    <lineage>
        <taxon>Eukaryota</taxon>
        <taxon>Viridiplantae</taxon>
        <taxon>Chlorophyta</taxon>
        <taxon>core chlorophytes</taxon>
        <taxon>Chlorophyceae</taxon>
        <taxon>CS clade</taxon>
        <taxon>Chlamydomonadales</taxon>
        <taxon>Volvocaceae</taxon>
        <taxon>Gonium</taxon>
    </lineage>
</organism>
<dbReference type="EC" id="3.2.2.6" evidence="2"/>
<protein>
    <recommendedName>
        <fullName evidence="2">ADP-ribosyl cyclase/cyclic ADP-ribose hydrolase</fullName>
        <ecNumber evidence="2">3.2.2.6</ecNumber>
    </recommendedName>
</protein>
<dbReference type="STRING" id="33097.A0A150H4E2"/>
<dbReference type="InterPro" id="IPR000225">
    <property type="entry name" value="Armadillo"/>
</dbReference>
<feature type="region of interest" description="Disordered" evidence="7">
    <location>
        <begin position="340"/>
        <end position="363"/>
    </location>
</feature>
<keyword evidence="4" id="KW-0391">Immunity</keyword>
<feature type="region of interest" description="Disordered" evidence="7">
    <location>
        <begin position="1110"/>
        <end position="1172"/>
    </location>
</feature>
<evidence type="ECO:0000256" key="3">
    <source>
        <dbReference type="ARBA" id="ARBA00022588"/>
    </source>
</evidence>
<dbReference type="InterPro" id="IPR001660">
    <property type="entry name" value="SAM"/>
</dbReference>
<dbReference type="OrthoDB" id="9978456at2759"/>
<feature type="compositionally biased region" description="Polar residues" evidence="7">
    <location>
        <begin position="1216"/>
        <end position="1235"/>
    </location>
</feature>
<feature type="compositionally biased region" description="Gly residues" evidence="7">
    <location>
        <begin position="1266"/>
        <end position="1277"/>
    </location>
</feature>
<feature type="region of interest" description="Disordered" evidence="7">
    <location>
        <begin position="932"/>
        <end position="994"/>
    </location>
</feature>
<feature type="region of interest" description="Disordered" evidence="7">
    <location>
        <begin position="1008"/>
        <end position="1039"/>
    </location>
</feature>
<keyword evidence="10" id="KW-1185">Reference proteome</keyword>
<feature type="compositionally biased region" description="Basic and acidic residues" evidence="7">
    <location>
        <begin position="939"/>
        <end position="952"/>
    </location>
</feature>
<dbReference type="SUPFAM" id="SSF48371">
    <property type="entry name" value="ARM repeat"/>
    <property type="match status" value="1"/>
</dbReference>
<accession>A0A150H4E2</accession>
<feature type="compositionally biased region" description="Basic and acidic residues" evidence="7">
    <location>
        <begin position="1279"/>
        <end position="1292"/>
    </location>
</feature>
<dbReference type="Gene3D" id="1.10.150.50">
    <property type="entry name" value="Transcription Factor, Ets-1"/>
    <property type="match status" value="1"/>
</dbReference>
<feature type="compositionally biased region" description="Gly residues" evidence="7">
    <location>
        <begin position="953"/>
        <end position="970"/>
    </location>
</feature>
<evidence type="ECO:0000256" key="1">
    <source>
        <dbReference type="ARBA" id="ARBA00008291"/>
    </source>
</evidence>
<feature type="region of interest" description="Disordered" evidence="7">
    <location>
        <begin position="713"/>
        <end position="736"/>
    </location>
</feature>
<dbReference type="PANTHER" id="PTHR46270:SF2">
    <property type="entry name" value="TIR DOMAIN-CONTAINING PROTEIN"/>
    <property type="match status" value="1"/>
</dbReference>
<feature type="compositionally biased region" description="Gly residues" evidence="7">
    <location>
        <begin position="1157"/>
        <end position="1172"/>
    </location>
</feature>
<dbReference type="InterPro" id="IPR013761">
    <property type="entry name" value="SAM/pointed_sf"/>
</dbReference>
<feature type="compositionally biased region" description="Low complexity" evidence="7">
    <location>
        <begin position="1008"/>
        <end position="1017"/>
    </location>
</feature>
<proteinExistence type="inferred from homology"/>
<comment type="caution">
    <text evidence="9">The sequence shown here is derived from an EMBL/GenBank/DDBJ whole genome shotgun (WGS) entry which is preliminary data.</text>
</comment>
<dbReference type="Proteomes" id="UP000075714">
    <property type="component" value="Unassembled WGS sequence"/>
</dbReference>
<feature type="region of interest" description="Disordered" evidence="7">
    <location>
        <begin position="557"/>
        <end position="582"/>
    </location>
</feature>
<comment type="catalytic activity">
    <reaction evidence="6">
        <text>NAD(+) + H2O = ADP-D-ribose + nicotinamide + H(+)</text>
        <dbReference type="Rhea" id="RHEA:16301"/>
        <dbReference type="ChEBI" id="CHEBI:15377"/>
        <dbReference type="ChEBI" id="CHEBI:15378"/>
        <dbReference type="ChEBI" id="CHEBI:17154"/>
        <dbReference type="ChEBI" id="CHEBI:57540"/>
        <dbReference type="ChEBI" id="CHEBI:57967"/>
        <dbReference type="EC" id="3.2.2.6"/>
    </reaction>
    <physiologicalReaction direction="left-to-right" evidence="6">
        <dbReference type="Rhea" id="RHEA:16302"/>
    </physiologicalReaction>
</comment>
<evidence type="ECO:0000313" key="10">
    <source>
        <dbReference type="Proteomes" id="UP000075714"/>
    </source>
</evidence>
<evidence type="ECO:0000313" key="9">
    <source>
        <dbReference type="EMBL" id="KXZ56698.1"/>
    </source>
</evidence>
<dbReference type="EMBL" id="LSYV01000002">
    <property type="protein sequence ID" value="KXZ56698.1"/>
    <property type="molecule type" value="Genomic_DNA"/>
</dbReference>
<evidence type="ECO:0000256" key="4">
    <source>
        <dbReference type="ARBA" id="ARBA00022859"/>
    </source>
</evidence>
<evidence type="ECO:0000256" key="5">
    <source>
        <dbReference type="ARBA" id="ARBA00023027"/>
    </source>
</evidence>
<gene>
    <name evidence="9" type="ORF">GPECTOR_1g629</name>
</gene>
<dbReference type="SUPFAM" id="SSF52200">
    <property type="entry name" value="Toll/Interleukin receptor TIR domain"/>
    <property type="match status" value="1"/>
</dbReference>
<feature type="region of interest" description="Disordered" evidence="7">
    <location>
        <begin position="386"/>
        <end position="505"/>
    </location>
</feature>
<evidence type="ECO:0000256" key="6">
    <source>
        <dbReference type="ARBA" id="ARBA00047304"/>
    </source>
</evidence>
<dbReference type="Gene3D" id="3.40.50.10140">
    <property type="entry name" value="Toll/interleukin-1 receptor homology (TIR) domain"/>
    <property type="match status" value="1"/>
</dbReference>
<feature type="compositionally biased region" description="Basic and acidic residues" evidence="7">
    <location>
        <begin position="1115"/>
        <end position="1128"/>
    </location>
</feature>
<dbReference type="InterPro" id="IPR016024">
    <property type="entry name" value="ARM-type_fold"/>
</dbReference>
<evidence type="ECO:0000259" key="8">
    <source>
        <dbReference type="PROSITE" id="PS50105"/>
    </source>
</evidence>
<dbReference type="GO" id="GO:0061809">
    <property type="term" value="F:NAD+ nucleosidase activity, cyclic ADP-ribose generating"/>
    <property type="evidence" value="ECO:0007669"/>
    <property type="project" value="UniProtKB-EC"/>
</dbReference>
<dbReference type="InterPro" id="IPR035897">
    <property type="entry name" value="Toll_tir_struct_dom_sf"/>
</dbReference>
<dbReference type="InterPro" id="IPR011989">
    <property type="entry name" value="ARM-like"/>
</dbReference>
<feature type="domain" description="SAM" evidence="8">
    <location>
        <begin position="1363"/>
        <end position="1438"/>
    </location>
</feature>
<feature type="compositionally biased region" description="Low complexity" evidence="7">
    <location>
        <begin position="422"/>
        <end position="440"/>
    </location>
</feature>
<evidence type="ECO:0000256" key="2">
    <source>
        <dbReference type="ARBA" id="ARBA00011982"/>
    </source>
</evidence>
<dbReference type="SUPFAM" id="SSF47769">
    <property type="entry name" value="SAM/Pointed domain"/>
    <property type="match status" value="1"/>
</dbReference>
<reference evidence="10" key="1">
    <citation type="journal article" date="2016" name="Nat. Commun.">
        <title>The Gonium pectorale genome demonstrates co-option of cell cycle regulation during the evolution of multicellularity.</title>
        <authorList>
            <person name="Hanschen E.R."/>
            <person name="Marriage T.N."/>
            <person name="Ferris P.J."/>
            <person name="Hamaji T."/>
            <person name="Toyoda A."/>
            <person name="Fujiyama A."/>
            <person name="Neme R."/>
            <person name="Noguchi H."/>
            <person name="Minakuchi Y."/>
            <person name="Suzuki M."/>
            <person name="Kawai-Toyooka H."/>
            <person name="Smith D.R."/>
            <person name="Sparks H."/>
            <person name="Anderson J."/>
            <person name="Bakaric R."/>
            <person name="Luria V."/>
            <person name="Karger A."/>
            <person name="Kirschner M.W."/>
            <person name="Durand P.M."/>
            <person name="Michod R.E."/>
            <person name="Nozaki H."/>
            <person name="Olson B.J."/>
        </authorList>
    </citation>
    <scope>NUCLEOTIDE SEQUENCE [LARGE SCALE GENOMIC DNA]</scope>
    <source>
        <strain evidence="10">NIES-2863</strain>
    </source>
</reference>
<comment type="similarity">
    <text evidence="1">Belongs to the SARM1 family.</text>
</comment>
<feature type="region of interest" description="Disordered" evidence="7">
    <location>
        <begin position="1191"/>
        <end position="1332"/>
    </location>
</feature>
<dbReference type="Gene3D" id="1.25.10.10">
    <property type="entry name" value="Leucine-rich Repeat Variant"/>
    <property type="match status" value="1"/>
</dbReference>
<keyword evidence="3" id="KW-0399">Innate immunity</keyword>
<evidence type="ECO:0000256" key="7">
    <source>
        <dbReference type="SAM" id="MobiDB-lite"/>
    </source>
</evidence>
<dbReference type="PROSITE" id="PS50105">
    <property type="entry name" value="SAM_DOMAIN"/>
    <property type="match status" value="1"/>
</dbReference>
<dbReference type="SMART" id="SM00185">
    <property type="entry name" value="ARM"/>
    <property type="match status" value="2"/>
</dbReference>
<dbReference type="GO" id="GO:0045087">
    <property type="term" value="P:innate immune response"/>
    <property type="evidence" value="ECO:0007669"/>
    <property type="project" value="UniProtKB-KW"/>
</dbReference>
<feature type="compositionally biased region" description="Low complexity" evidence="7">
    <location>
        <begin position="340"/>
        <end position="349"/>
    </location>
</feature>
<feature type="compositionally biased region" description="Gly residues" evidence="7">
    <location>
        <begin position="407"/>
        <end position="421"/>
    </location>
</feature>
<name>A0A150H4E2_GONPE</name>
<sequence>MGCEVVEDSDGTIPQQDGSTCGGVDEVALGSAEELASGVRDALASAIDGGSPHVRVFQAELCDGGALRQLYALAVARRPLAFEALRLLAYRNRIVVQQLANMGAIELLEQVLVREAASGQASGTLQASALQLLTSLLAFNLEIHPRVMHTKLIANHPGLLAAGAALELAAVMQREPDPYRRINATMAVVLLVGHEEAHPLLRMDEAGIREMLLVLACARARVMCHGYYWTCWKVCQALSRLSANEDNKQLLSREGGVAVLADVLLSEHSRKAITVKYCVEALWNLAFYEPAKQQILAHPALLDAIRSARQSDLDLVREVARGCLFTLGLGLSDASGRLAAAGAGPASPAGAPPPPVGAAARRRSSTGGVVPLVTGSQSEIWDALDNGYGCGVPPPSSPPLSTTHESVGGGDAGGPGYGQGQGQLQESGSRTLARSASGASSRRRSVSSNVPLGQGHGHSHGHGSHRNLPSQDSIGQALDGTGGEEYAASSKAHAPQHAQYRAQSRNSMCDSAAGGGVAGPGPGSLAPSFRVACGGEGPPAAHSVHWSLLGGGGGGSGSGGGAYHTSSHSGSQGGAATAGGGGSGGGSGGHIMISYEWGSQQKALMIKEALEARGLLTWMDGSTLEAMALAVEGAVAVLLCISKRYKESQACRAEAEYAYQQRKRIVPVMMERGYRPTGWLGILIGTKLYFDCSERRLIPARVMALERELGTLEAEQQQQQHELDSRPMLCSPPTSSADLAGGRGVTSLPLLPMSLLRHAGTSCSLALTAASECTVSVFGGRAGAPSEVDSAAPGSAVDLDARAVGAPGLDARAVGAPGLDVRAVGAPGLDVRAVGAATGGPRGIGCVDVSGPSQLALGALGSVLSVDGDAEAVALAYAGSAALERALAGVAEEPAMVAATDGVDTLADGEAEAGEGEAIVTVSGMVQARAQSNRRARSLRREGECVAVEKTDGTGGRGSFSGGSGGGSGSTDGNSSVSPQPGGSNGDLLSLPGGEGAAEAFMTVLHTAPPRSAPPSAHHTHVNDSSSQPSGHKQRHMAASAAVNAALAAVRWKAAAWARNRDAAAAACAGGSGGADDTEGPGAVLVTAPRGVDGDADDLVGERLAMQLSGNTQLSRRDRMAPAERSGDSVDTLAEEEEEGLREQEAQQGALPVRGFAGPGSARGGSWAGGEAGEGTLVTEEVLFPLAELRGGGSFGGRSAGRARPSGLTAALRSGSGRQLATGRQGSWRGSSAAQLSDGEVWAGIRDNSASPSGRGRGRHEWDQAGAGGGSEGGNEGGSHYEEALERPESESGHGFGELELNDEHGHRRHGAGDGALSGDGEGDEDDEEEGLLRDSTQLISAHMEAEVEVEVPSSTSTLVERWQAAQVRDWLVRIGHGGLADRFEEQGITGRALCGLMRVIKGGGGATLVRDMLRDELGVTGLAAQLEVLEELHRLFD</sequence>
<dbReference type="InterPro" id="IPR000157">
    <property type="entry name" value="TIR_dom"/>
</dbReference>
<dbReference type="PANTHER" id="PTHR46270">
    <property type="entry name" value="ARMADILLO-TYPE FOLD-RELATED"/>
    <property type="match status" value="1"/>
</dbReference>